<dbReference type="InterPro" id="IPR035965">
    <property type="entry name" value="PAS-like_dom_sf"/>
</dbReference>
<evidence type="ECO:0000256" key="3">
    <source>
        <dbReference type="ARBA" id="ARBA00022553"/>
    </source>
</evidence>
<dbReference type="Pfam" id="PF02518">
    <property type="entry name" value="HATPase_c"/>
    <property type="match status" value="1"/>
</dbReference>
<evidence type="ECO:0000256" key="1">
    <source>
        <dbReference type="ARBA" id="ARBA00000085"/>
    </source>
</evidence>
<dbReference type="PROSITE" id="PS50109">
    <property type="entry name" value="HIS_KIN"/>
    <property type="match status" value="1"/>
</dbReference>
<dbReference type="InterPro" id="IPR000700">
    <property type="entry name" value="PAS-assoc_C"/>
</dbReference>
<dbReference type="InterPro" id="IPR000014">
    <property type="entry name" value="PAS"/>
</dbReference>
<protein>
    <recommendedName>
        <fullName evidence="2">histidine kinase</fullName>
        <ecNumber evidence="2">2.7.13.3</ecNumber>
    </recommendedName>
</protein>
<dbReference type="Gene3D" id="1.10.287.130">
    <property type="match status" value="1"/>
</dbReference>
<dbReference type="AlphaFoldDB" id="A0A328F9W7"/>
<keyword evidence="10" id="KW-1185">Reference proteome</keyword>
<proteinExistence type="predicted"/>
<dbReference type="EMBL" id="CP036313">
    <property type="protein sequence ID" value="QBH14622.1"/>
    <property type="molecule type" value="Genomic_DNA"/>
</dbReference>
<dbReference type="InterPro" id="IPR036097">
    <property type="entry name" value="HisK_dim/P_sf"/>
</dbReference>
<dbReference type="SMART" id="SM00387">
    <property type="entry name" value="HATPase_c"/>
    <property type="match status" value="1"/>
</dbReference>
<dbReference type="PANTHER" id="PTHR43065:SF50">
    <property type="entry name" value="HISTIDINE KINASE"/>
    <property type="match status" value="1"/>
</dbReference>
<keyword evidence="8" id="KW-0418">Kinase</keyword>
<dbReference type="Proteomes" id="UP000248798">
    <property type="component" value="Unassembled WGS sequence"/>
</dbReference>
<evidence type="ECO:0000259" key="5">
    <source>
        <dbReference type="PROSITE" id="PS50112"/>
    </source>
</evidence>
<dbReference type="CDD" id="cd00082">
    <property type="entry name" value="HisKA"/>
    <property type="match status" value="1"/>
</dbReference>
<reference evidence="8 9" key="1">
    <citation type="submission" date="2018-06" db="EMBL/GenBank/DDBJ databases">
        <title>Complete Genome Sequence of Desulfobacter hydrogenophilus (DSM3380).</title>
        <authorList>
            <person name="Marietou A."/>
            <person name="Schreiber L."/>
            <person name="Marshall I."/>
            <person name="Jorgensen B."/>
        </authorList>
    </citation>
    <scope>NUCLEOTIDE SEQUENCE [LARGE SCALE GENOMIC DNA]</scope>
    <source>
        <strain evidence="8 9">DSM 3380</strain>
    </source>
</reference>
<dbReference type="PROSITE" id="PS50113">
    <property type="entry name" value="PAC"/>
    <property type="match status" value="1"/>
</dbReference>
<evidence type="ECO:0000313" key="7">
    <source>
        <dbReference type="EMBL" id="QBH14622.1"/>
    </source>
</evidence>
<sequence>MQFAFLKKYSIGETMEKKTSDRFLSFTQENHPDDPKKEHVSLEKNFKTLTDTLPIGIILTSVEGEIINLNPEGLHMMGYNSIEDLAHVQIQSFYYEKKNRDTFLKKMETGRVRDLEVRFKKSDGSTIWCSLSSVIQENSPRGRYFITSLLDISERKKMEAEKSDLLIQLTQTDKLASIGQLAAGIAHEINNPVGYVTSNMNSLEDYLSDIRKLIELYQILIKRLDEITLPEALAKMTEKIHEYTREIDLNFLQEDMDELIKDCIDGLDRIKKIVIDLKDFAHPGKKNVEPVDINACIETTLNVAVNELKYKTTVHKNLSALSLIQGIPQQLNQVFLNILVNAAQAIEKKGEIRIKTWQKNNDVFLTISDTGCGIDPENISKIFDPFFTTKEVGKGTGLGMNIAYNIIQQHGGNIAVKSEKGKGTTFTVSLPVSEDTE</sequence>
<gene>
    <name evidence="8" type="ORF">DO021_16195</name>
    <name evidence="7" type="ORF">EYB58_17845</name>
</gene>
<feature type="domain" description="PAC" evidence="6">
    <location>
        <begin position="113"/>
        <end position="164"/>
    </location>
</feature>
<dbReference type="EC" id="2.7.13.3" evidence="2"/>
<feature type="domain" description="Histidine kinase" evidence="4">
    <location>
        <begin position="184"/>
        <end position="434"/>
    </location>
</feature>
<dbReference type="SUPFAM" id="SSF47384">
    <property type="entry name" value="Homodimeric domain of signal transducing histidine kinase"/>
    <property type="match status" value="1"/>
</dbReference>
<dbReference type="InterPro" id="IPR004358">
    <property type="entry name" value="Sig_transdc_His_kin-like_C"/>
</dbReference>
<organism evidence="8 9">
    <name type="scientific">Desulfobacter hydrogenophilus</name>
    <dbReference type="NCBI Taxonomy" id="2291"/>
    <lineage>
        <taxon>Bacteria</taxon>
        <taxon>Pseudomonadati</taxon>
        <taxon>Thermodesulfobacteriota</taxon>
        <taxon>Desulfobacteria</taxon>
        <taxon>Desulfobacterales</taxon>
        <taxon>Desulfobacteraceae</taxon>
        <taxon>Desulfobacter</taxon>
    </lineage>
</organism>
<dbReference type="NCBIfam" id="TIGR00229">
    <property type="entry name" value="sensory_box"/>
    <property type="match status" value="1"/>
</dbReference>
<dbReference type="CDD" id="cd00130">
    <property type="entry name" value="PAS"/>
    <property type="match status" value="1"/>
</dbReference>
<dbReference type="InterPro" id="IPR003661">
    <property type="entry name" value="HisK_dim/P_dom"/>
</dbReference>
<dbReference type="SUPFAM" id="SSF55874">
    <property type="entry name" value="ATPase domain of HSP90 chaperone/DNA topoisomerase II/histidine kinase"/>
    <property type="match status" value="1"/>
</dbReference>
<dbReference type="PANTHER" id="PTHR43065">
    <property type="entry name" value="SENSOR HISTIDINE KINASE"/>
    <property type="match status" value="1"/>
</dbReference>
<dbReference type="GO" id="GO:0000155">
    <property type="term" value="F:phosphorelay sensor kinase activity"/>
    <property type="evidence" value="ECO:0007669"/>
    <property type="project" value="InterPro"/>
</dbReference>
<evidence type="ECO:0000313" key="8">
    <source>
        <dbReference type="EMBL" id="RAM01016.1"/>
    </source>
</evidence>
<dbReference type="InterPro" id="IPR036890">
    <property type="entry name" value="HATPase_C_sf"/>
</dbReference>
<evidence type="ECO:0000259" key="6">
    <source>
        <dbReference type="PROSITE" id="PS50113"/>
    </source>
</evidence>
<dbReference type="PROSITE" id="PS50112">
    <property type="entry name" value="PAS"/>
    <property type="match status" value="1"/>
</dbReference>
<dbReference type="PRINTS" id="PR00344">
    <property type="entry name" value="BCTRLSENSOR"/>
</dbReference>
<dbReference type="SUPFAM" id="SSF55785">
    <property type="entry name" value="PYP-like sensor domain (PAS domain)"/>
    <property type="match status" value="1"/>
</dbReference>
<dbReference type="OrthoDB" id="9769169at2"/>
<evidence type="ECO:0000256" key="2">
    <source>
        <dbReference type="ARBA" id="ARBA00012438"/>
    </source>
</evidence>
<dbReference type="InterPro" id="IPR003594">
    <property type="entry name" value="HATPase_dom"/>
</dbReference>
<dbReference type="Gene3D" id="3.30.565.10">
    <property type="entry name" value="Histidine kinase-like ATPase, C-terminal domain"/>
    <property type="match status" value="1"/>
</dbReference>
<dbReference type="Gene3D" id="3.30.450.20">
    <property type="entry name" value="PAS domain"/>
    <property type="match status" value="1"/>
</dbReference>
<evidence type="ECO:0000313" key="10">
    <source>
        <dbReference type="Proteomes" id="UP000293902"/>
    </source>
</evidence>
<dbReference type="EMBL" id="QLNI01000034">
    <property type="protein sequence ID" value="RAM01016.1"/>
    <property type="molecule type" value="Genomic_DNA"/>
</dbReference>
<evidence type="ECO:0000259" key="4">
    <source>
        <dbReference type="PROSITE" id="PS50109"/>
    </source>
</evidence>
<keyword evidence="3" id="KW-0597">Phosphoprotein</keyword>
<evidence type="ECO:0000313" key="9">
    <source>
        <dbReference type="Proteomes" id="UP000248798"/>
    </source>
</evidence>
<dbReference type="InterPro" id="IPR005467">
    <property type="entry name" value="His_kinase_dom"/>
</dbReference>
<keyword evidence="8" id="KW-0808">Transferase</keyword>
<dbReference type="Proteomes" id="UP000293902">
    <property type="component" value="Chromosome"/>
</dbReference>
<accession>A0A328F9W7</accession>
<feature type="domain" description="PAS" evidence="5">
    <location>
        <begin position="42"/>
        <end position="97"/>
    </location>
</feature>
<reference evidence="7 10" key="2">
    <citation type="submission" date="2019-02" db="EMBL/GenBank/DDBJ databases">
        <title>Complete genome sequence of Desulfobacter hydrogenophilus AcRS1.</title>
        <authorList>
            <person name="Marietou A."/>
            <person name="Lund M.B."/>
            <person name="Marshall I.P.G."/>
            <person name="Schreiber L."/>
            <person name="Jorgensen B."/>
        </authorList>
    </citation>
    <scope>NUCLEOTIDE SEQUENCE [LARGE SCALE GENOMIC DNA]</scope>
    <source>
        <strain evidence="7 10">AcRS1</strain>
    </source>
</reference>
<name>A0A328F9W7_9BACT</name>
<dbReference type="Pfam" id="PF13426">
    <property type="entry name" value="PAS_9"/>
    <property type="match status" value="1"/>
</dbReference>
<comment type="catalytic activity">
    <reaction evidence="1">
        <text>ATP + protein L-histidine = ADP + protein N-phospho-L-histidine.</text>
        <dbReference type="EC" id="2.7.13.3"/>
    </reaction>
</comment>